<organism evidence="2 3">
    <name type="scientific">Effrenium voratum</name>
    <dbReference type="NCBI Taxonomy" id="2562239"/>
    <lineage>
        <taxon>Eukaryota</taxon>
        <taxon>Sar</taxon>
        <taxon>Alveolata</taxon>
        <taxon>Dinophyceae</taxon>
        <taxon>Suessiales</taxon>
        <taxon>Symbiodiniaceae</taxon>
        <taxon>Effrenium</taxon>
    </lineage>
</organism>
<dbReference type="Proteomes" id="UP001178507">
    <property type="component" value="Unassembled WGS sequence"/>
</dbReference>
<sequence>MHSLAKCAAAAEMQTTSAAGWPSPSTIEGPMQVQLVTPTTPADIPFSVRTPSEDTDTEMNEMLPEDYVLLLESTPVWVIPDDDPDEGDKQESIQEVKYKKMRVEPPSSASTASPSPTSSPCLSPLPDLDYSHMTEDEIRDRLGVAGTDIAMDWEKEELLATLMEIEKELSRLEM</sequence>
<comment type="caution">
    <text evidence="2">The sequence shown here is derived from an EMBL/GenBank/DDBJ whole genome shotgun (WGS) entry which is preliminary data.</text>
</comment>
<proteinExistence type="predicted"/>
<feature type="compositionally biased region" description="Low complexity" evidence="1">
    <location>
        <begin position="105"/>
        <end position="126"/>
    </location>
</feature>
<feature type="compositionally biased region" description="Low complexity" evidence="1">
    <location>
        <begin position="8"/>
        <end position="19"/>
    </location>
</feature>
<keyword evidence="3" id="KW-1185">Reference proteome</keyword>
<feature type="region of interest" description="Disordered" evidence="1">
    <location>
        <begin position="97"/>
        <end position="128"/>
    </location>
</feature>
<evidence type="ECO:0000256" key="1">
    <source>
        <dbReference type="SAM" id="MobiDB-lite"/>
    </source>
</evidence>
<reference evidence="2" key="1">
    <citation type="submission" date="2023-08" db="EMBL/GenBank/DDBJ databases">
        <authorList>
            <person name="Chen Y."/>
            <person name="Shah S."/>
            <person name="Dougan E. K."/>
            <person name="Thang M."/>
            <person name="Chan C."/>
        </authorList>
    </citation>
    <scope>NUCLEOTIDE SEQUENCE</scope>
</reference>
<evidence type="ECO:0000313" key="2">
    <source>
        <dbReference type="EMBL" id="CAJ1390388.1"/>
    </source>
</evidence>
<evidence type="ECO:0000313" key="3">
    <source>
        <dbReference type="Proteomes" id="UP001178507"/>
    </source>
</evidence>
<gene>
    <name evidence="2" type="ORF">EVOR1521_LOCUS15831</name>
</gene>
<dbReference type="EMBL" id="CAUJNA010002066">
    <property type="protein sequence ID" value="CAJ1390388.1"/>
    <property type="molecule type" value="Genomic_DNA"/>
</dbReference>
<feature type="region of interest" description="Disordered" evidence="1">
    <location>
        <begin position="1"/>
        <end position="27"/>
    </location>
</feature>
<accession>A0AA36IMZ4</accession>
<protein>
    <submittedName>
        <fullName evidence="2">Uncharacterized protein</fullName>
    </submittedName>
</protein>
<name>A0AA36IMZ4_9DINO</name>
<dbReference type="AlphaFoldDB" id="A0AA36IMZ4"/>